<dbReference type="PANTHER" id="PTHR42852:SF6">
    <property type="entry name" value="THIOL:DISULFIDE INTERCHANGE PROTEIN DSBE"/>
    <property type="match status" value="1"/>
</dbReference>
<dbReference type="InterPro" id="IPR013766">
    <property type="entry name" value="Thioredoxin_domain"/>
</dbReference>
<dbReference type="PROSITE" id="PS51352">
    <property type="entry name" value="THIOREDOXIN_2"/>
    <property type="match status" value="1"/>
</dbReference>
<dbReference type="SUPFAM" id="SSF52833">
    <property type="entry name" value="Thioredoxin-like"/>
    <property type="match status" value="1"/>
</dbReference>
<dbReference type="RefSeq" id="WP_136840007.1">
    <property type="nucleotide sequence ID" value="NZ_SUPL01000001.1"/>
</dbReference>
<comment type="caution">
    <text evidence="6">The sequence shown here is derived from an EMBL/GenBank/DDBJ whole genome shotgun (WGS) entry which is preliminary data.</text>
</comment>
<dbReference type="InterPro" id="IPR000866">
    <property type="entry name" value="AhpC/TSA"/>
</dbReference>
<dbReference type="InterPro" id="IPR025380">
    <property type="entry name" value="DUF4369"/>
</dbReference>
<comment type="subcellular location">
    <subcellularLocation>
        <location evidence="1">Cell envelope</location>
    </subcellularLocation>
</comment>
<keyword evidence="3" id="KW-1015">Disulfide bond</keyword>
<accession>A0A4U0F0D0</accession>
<dbReference type="EMBL" id="SUPL01000001">
    <property type="protein sequence ID" value="TJY37803.1"/>
    <property type="molecule type" value="Genomic_DNA"/>
</dbReference>
<name>A0A4U0F0D0_9FLAO</name>
<keyword evidence="4" id="KW-0676">Redox-active center</keyword>
<evidence type="ECO:0000256" key="2">
    <source>
        <dbReference type="ARBA" id="ARBA00022748"/>
    </source>
</evidence>
<dbReference type="PROSITE" id="PS51257">
    <property type="entry name" value="PROKAR_LIPOPROTEIN"/>
    <property type="match status" value="1"/>
</dbReference>
<dbReference type="Pfam" id="PF00578">
    <property type="entry name" value="AhpC-TSA"/>
    <property type="match status" value="1"/>
</dbReference>
<dbReference type="InterPro" id="IPR017937">
    <property type="entry name" value="Thioredoxin_CS"/>
</dbReference>
<dbReference type="PROSITE" id="PS00194">
    <property type="entry name" value="THIOREDOXIN_1"/>
    <property type="match status" value="1"/>
</dbReference>
<keyword evidence="7" id="KW-1185">Reference proteome</keyword>
<keyword evidence="2" id="KW-0201">Cytochrome c-type biogenesis</keyword>
<reference evidence="6 7" key="1">
    <citation type="submission" date="2019-04" db="EMBL/GenBank/DDBJ databases">
        <title>Lacinutrix sp. nov., isolated from marine water.</title>
        <authorList>
            <person name="Kim W."/>
        </authorList>
    </citation>
    <scope>NUCLEOTIDE SEQUENCE [LARGE SCALE GENOMIC DNA]</scope>
    <source>
        <strain evidence="6 7">CAU 1491</strain>
    </source>
</reference>
<dbReference type="Gene3D" id="3.40.30.10">
    <property type="entry name" value="Glutaredoxin"/>
    <property type="match status" value="1"/>
</dbReference>
<dbReference type="Pfam" id="PF14289">
    <property type="entry name" value="DUF4369"/>
    <property type="match status" value="1"/>
</dbReference>
<dbReference type="PANTHER" id="PTHR42852">
    <property type="entry name" value="THIOL:DISULFIDE INTERCHANGE PROTEIN DSBE"/>
    <property type="match status" value="1"/>
</dbReference>
<protein>
    <submittedName>
        <fullName evidence="6">AhpC/TSA family protein</fullName>
    </submittedName>
</protein>
<dbReference type="CDD" id="cd02966">
    <property type="entry name" value="TlpA_like_family"/>
    <property type="match status" value="1"/>
</dbReference>
<dbReference type="AlphaFoldDB" id="A0A4U0F0D0"/>
<dbReference type="GO" id="GO:0017004">
    <property type="term" value="P:cytochrome complex assembly"/>
    <property type="evidence" value="ECO:0007669"/>
    <property type="project" value="UniProtKB-KW"/>
</dbReference>
<dbReference type="OrthoDB" id="1069091at2"/>
<evidence type="ECO:0000256" key="4">
    <source>
        <dbReference type="ARBA" id="ARBA00023284"/>
    </source>
</evidence>
<dbReference type="InterPro" id="IPR050553">
    <property type="entry name" value="Thioredoxin_ResA/DsbE_sf"/>
</dbReference>
<proteinExistence type="predicted"/>
<dbReference type="GO" id="GO:0030313">
    <property type="term" value="C:cell envelope"/>
    <property type="evidence" value="ECO:0007669"/>
    <property type="project" value="UniProtKB-SubCell"/>
</dbReference>
<evidence type="ECO:0000256" key="1">
    <source>
        <dbReference type="ARBA" id="ARBA00004196"/>
    </source>
</evidence>
<evidence type="ECO:0000313" key="6">
    <source>
        <dbReference type="EMBL" id="TJY37803.1"/>
    </source>
</evidence>
<evidence type="ECO:0000259" key="5">
    <source>
        <dbReference type="PROSITE" id="PS51352"/>
    </source>
</evidence>
<dbReference type="Proteomes" id="UP000307657">
    <property type="component" value="Unassembled WGS sequence"/>
</dbReference>
<evidence type="ECO:0000256" key="3">
    <source>
        <dbReference type="ARBA" id="ARBA00023157"/>
    </source>
</evidence>
<feature type="domain" description="Thioredoxin" evidence="5">
    <location>
        <begin position="235"/>
        <end position="375"/>
    </location>
</feature>
<dbReference type="InterPro" id="IPR036249">
    <property type="entry name" value="Thioredoxin-like_sf"/>
</dbReference>
<sequence length="375" mass="43383">MNYRISIFVLIMSSIFLASCEEKEKNFTFSIQGKLDEIKAGEVLLYKATDLNRKKYDIVDTLYIKKDGTFLATYNLQPHYYFLKVFDSIEIPFIANYGQKIKIDFLAEERYSITGSPDTKLLEEYEKFRSDVLKETVYPKRGELRKLMNKKGANPKLINDLGEQLVKAEEKYRDTLINVVKKMGTSIAIYPTIIRWNGDQHMQYYEQLAEKFVAKHKGLEVANLISEKIKILKQVSLGGKVSDIIAEDTFGNEKSLYKNLGKYTLIDFWGSWCGPCRSESNHLVQMYNKFNNSGFNIFGFAIESNRESWTRAIRKDKKTWIEVSTLNWYSNDVSANYSITALPKNFLVDANGIILAKNIHGNELEKKLTELFLEK</sequence>
<gene>
    <name evidence="6" type="ORF">E5167_00685</name>
</gene>
<organism evidence="6 7">
    <name type="scientific">Pontimicrobium aquaticum</name>
    <dbReference type="NCBI Taxonomy" id="2565367"/>
    <lineage>
        <taxon>Bacteria</taxon>
        <taxon>Pseudomonadati</taxon>
        <taxon>Bacteroidota</taxon>
        <taxon>Flavobacteriia</taxon>
        <taxon>Flavobacteriales</taxon>
        <taxon>Flavobacteriaceae</taxon>
        <taxon>Pontimicrobium</taxon>
    </lineage>
</organism>
<evidence type="ECO:0000313" key="7">
    <source>
        <dbReference type="Proteomes" id="UP000307657"/>
    </source>
</evidence>